<dbReference type="AlphaFoldDB" id="A0A1X1ZUV3"/>
<proteinExistence type="predicted"/>
<reference evidence="1 2" key="1">
    <citation type="submission" date="2016-01" db="EMBL/GenBank/DDBJ databases">
        <title>The new phylogeny of the genus Mycobacterium.</title>
        <authorList>
            <person name="Tarcisio F."/>
            <person name="Conor M."/>
            <person name="Antonella G."/>
            <person name="Elisabetta G."/>
            <person name="Giulia F.S."/>
            <person name="Sara T."/>
            <person name="Anna F."/>
            <person name="Clotilde B."/>
            <person name="Roberto B."/>
            <person name="Veronica D.S."/>
            <person name="Fabio R."/>
            <person name="Monica P."/>
            <person name="Olivier J."/>
            <person name="Enrico T."/>
            <person name="Nicola S."/>
        </authorList>
    </citation>
    <scope>NUCLEOTIDE SEQUENCE [LARGE SCALE GENOMIC DNA]</scope>
    <source>
        <strain evidence="1 2">DSM 44572</strain>
    </source>
</reference>
<dbReference type="EMBL" id="LQPJ01000070">
    <property type="protein sequence ID" value="ORW27817.1"/>
    <property type="molecule type" value="Genomic_DNA"/>
</dbReference>
<dbReference type="Proteomes" id="UP000193529">
    <property type="component" value="Unassembled WGS sequence"/>
</dbReference>
<evidence type="ECO:0000313" key="1">
    <source>
        <dbReference type="EMBL" id="ORW27817.1"/>
    </source>
</evidence>
<keyword evidence="2" id="KW-1185">Reference proteome</keyword>
<name>A0A1X1ZUV3_9MYCO</name>
<protein>
    <submittedName>
        <fullName evidence="1">Long chain fatty acid-CoA synthetase Faa4p</fullName>
    </submittedName>
</protein>
<comment type="caution">
    <text evidence="1">The sequence shown here is derived from an EMBL/GenBank/DDBJ whole genome shotgun (WGS) entry which is preliminary data.</text>
</comment>
<dbReference type="RefSeq" id="WP_085077379.1">
    <property type="nucleotide sequence ID" value="NZ_JACKRZ010000289.1"/>
</dbReference>
<organism evidence="1 2">
    <name type="scientific">Mycobacterium palustre</name>
    <dbReference type="NCBI Taxonomy" id="153971"/>
    <lineage>
        <taxon>Bacteria</taxon>
        <taxon>Bacillati</taxon>
        <taxon>Actinomycetota</taxon>
        <taxon>Actinomycetes</taxon>
        <taxon>Mycobacteriales</taxon>
        <taxon>Mycobacteriaceae</taxon>
        <taxon>Mycobacterium</taxon>
        <taxon>Mycobacterium simiae complex</taxon>
    </lineage>
</organism>
<dbReference type="OrthoDB" id="4629415at2"/>
<evidence type="ECO:0000313" key="2">
    <source>
        <dbReference type="Proteomes" id="UP000193529"/>
    </source>
</evidence>
<accession>A0A1X1ZUV3</accession>
<gene>
    <name evidence="1" type="ORF">AWC19_02915</name>
</gene>
<sequence length="92" mass="10142">MRRTRTRRTTQLVKCPTVGQCFDIEVTRHADGWTVRVPEIGGLVRVASRAAAELAARKYIAARTGIPIGYVTVFVTNEIACAPSSREASRRP</sequence>